<comment type="caution">
    <text evidence="2">The sequence shown here is derived from an EMBL/GenBank/DDBJ whole genome shotgun (WGS) entry which is preliminary data.</text>
</comment>
<sequence>MQSTEHVDKLKEGNYVQWRTIMEALLIAADLWEVVGPEVSGLVPRGVKAVQVREKKEAANAELAACSPVSMQMPCAPGKRWTIPKLKLQLRWHRQWNTNLKPNKDLRCKADWTAEVINAVEAFNRGDVVPSASATLQNEAEQEVVQSDWEASDGDPDEP</sequence>
<dbReference type="Proteomes" id="UP000298061">
    <property type="component" value="Unassembled WGS sequence"/>
</dbReference>
<name>A0A4Z0A020_9AGAM</name>
<gene>
    <name evidence="2" type="ORF">EWM64_g4882</name>
</gene>
<accession>A0A4Z0A020</accession>
<proteinExistence type="predicted"/>
<organism evidence="2 3">
    <name type="scientific">Hericium alpestre</name>
    <dbReference type="NCBI Taxonomy" id="135208"/>
    <lineage>
        <taxon>Eukaryota</taxon>
        <taxon>Fungi</taxon>
        <taxon>Dikarya</taxon>
        <taxon>Basidiomycota</taxon>
        <taxon>Agaricomycotina</taxon>
        <taxon>Agaricomycetes</taxon>
        <taxon>Russulales</taxon>
        <taxon>Hericiaceae</taxon>
        <taxon>Hericium</taxon>
    </lineage>
</organism>
<evidence type="ECO:0000313" key="2">
    <source>
        <dbReference type="EMBL" id="TFY79129.1"/>
    </source>
</evidence>
<keyword evidence="3" id="KW-1185">Reference proteome</keyword>
<feature type="compositionally biased region" description="Acidic residues" evidence="1">
    <location>
        <begin position="150"/>
        <end position="159"/>
    </location>
</feature>
<dbReference type="AlphaFoldDB" id="A0A4Z0A020"/>
<evidence type="ECO:0000313" key="3">
    <source>
        <dbReference type="Proteomes" id="UP000298061"/>
    </source>
</evidence>
<dbReference type="OrthoDB" id="3265539at2759"/>
<feature type="region of interest" description="Disordered" evidence="1">
    <location>
        <begin position="133"/>
        <end position="159"/>
    </location>
</feature>
<protein>
    <recommendedName>
        <fullName evidence="4">DUF4219 domain-containing protein</fullName>
    </recommendedName>
</protein>
<dbReference type="EMBL" id="SFCI01000555">
    <property type="protein sequence ID" value="TFY79129.1"/>
    <property type="molecule type" value="Genomic_DNA"/>
</dbReference>
<evidence type="ECO:0000256" key="1">
    <source>
        <dbReference type="SAM" id="MobiDB-lite"/>
    </source>
</evidence>
<evidence type="ECO:0008006" key="4">
    <source>
        <dbReference type="Google" id="ProtNLM"/>
    </source>
</evidence>
<reference evidence="2 3" key="1">
    <citation type="submission" date="2019-02" db="EMBL/GenBank/DDBJ databases">
        <title>Genome sequencing of the rare red list fungi Hericium alpestre (H. flagellum).</title>
        <authorList>
            <person name="Buettner E."/>
            <person name="Kellner H."/>
        </authorList>
    </citation>
    <scope>NUCLEOTIDE SEQUENCE [LARGE SCALE GENOMIC DNA]</scope>
    <source>
        <strain evidence="2 3">DSM 108284</strain>
    </source>
</reference>